<proteinExistence type="inferred from homology"/>
<dbReference type="PANTHER" id="PTHR43174">
    <property type="entry name" value="UDP-N-ACETYLGLUCOSAMINE 2-EPIMERASE"/>
    <property type="match status" value="1"/>
</dbReference>
<dbReference type="Proteomes" id="UP000178656">
    <property type="component" value="Unassembled WGS sequence"/>
</dbReference>
<dbReference type="InterPro" id="IPR003331">
    <property type="entry name" value="UDP_GlcNAc_Epimerase_2_dom"/>
</dbReference>
<protein>
    <submittedName>
        <fullName evidence="3">UDP-N-acetylglucosamine 2-epimerase</fullName>
    </submittedName>
</protein>
<dbReference type="PANTHER" id="PTHR43174:SF1">
    <property type="entry name" value="UDP-N-ACETYLGLUCOSAMINE 2-EPIMERASE"/>
    <property type="match status" value="1"/>
</dbReference>
<evidence type="ECO:0000313" key="3">
    <source>
        <dbReference type="EMBL" id="OGF34318.1"/>
    </source>
</evidence>
<dbReference type="AlphaFoldDB" id="A0A1F5T5R6"/>
<evidence type="ECO:0000256" key="1">
    <source>
        <dbReference type="RuleBase" id="RU003513"/>
    </source>
</evidence>
<dbReference type="NCBIfam" id="TIGR00236">
    <property type="entry name" value="wecB"/>
    <property type="match status" value="1"/>
</dbReference>
<dbReference type="Pfam" id="PF02350">
    <property type="entry name" value="Epimerase_2"/>
    <property type="match status" value="1"/>
</dbReference>
<name>A0A1F5T5R6_9BACT</name>
<organism evidence="3 4">
    <name type="scientific">Candidatus Falkowbacteria bacterium RIFOXYC2_FULL_48_21</name>
    <dbReference type="NCBI Taxonomy" id="1798005"/>
    <lineage>
        <taxon>Bacteria</taxon>
        <taxon>Candidatus Falkowiibacteriota</taxon>
    </lineage>
</organism>
<accession>A0A1F5T5R6</accession>
<reference evidence="3 4" key="1">
    <citation type="journal article" date="2016" name="Nat. Commun.">
        <title>Thousands of microbial genomes shed light on interconnected biogeochemical processes in an aquifer system.</title>
        <authorList>
            <person name="Anantharaman K."/>
            <person name="Brown C.T."/>
            <person name="Hug L.A."/>
            <person name="Sharon I."/>
            <person name="Castelle C.J."/>
            <person name="Probst A.J."/>
            <person name="Thomas B.C."/>
            <person name="Singh A."/>
            <person name="Wilkins M.J."/>
            <person name="Karaoz U."/>
            <person name="Brodie E.L."/>
            <person name="Williams K.H."/>
            <person name="Hubbard S.S."/>
            <person name="Banfield J.F."/>
        </authorList>
    </citation>
    <scope>NUCLEOTIDE SEQUENCE [LARGE SCALE GENOMIC DNA]</scope>
</reference>
<evidence type="ECO:0000313" key="4">
    <source>
        <dbReference type="Proteomes" id="UP000178656"/>
    </source>
</evidence>
<comment type="similarity">
    <text evidence="1">Belongs to the UDP-N-acetylglucosamine 2-epimerase family.</text>
</comment>
<evidence type="ECO:0000259" key="2">
    <source>
        <dbReference type="Pfam" id="PF02350"/>
    </source>
</evidence>
<sequence>MKIIKVVGARPNFPKMAPLIEEAKKHPLVESLLVHTGQHYDEAMSQSFFDDFRLPKPDIHLGVGSDTHAVQTANVMIAFEKICLEHRPDLVIVVGDVNSTVACALVAAKMQIKVAHVEAGLRSYDRTMPEEINRLITDQLSDYLFTHSMEANDNLRREGLDANKIHFVGNIMIDTLLKHLATARQSNILQRLQLEEKKFSLLTLHRPSNVDNLDALRGILLAVRDLAERIKIVFPMHPRTSQKIDKFGLGDFIKHRNIVNTEPLGYFEFLCLMANAKLVLTDSGGIQEETTILGIPCLTLRNNTERPITVEMGTNQVIGNQPEKIIQSANQIFDLSKYEPKRPALWDGRTAERIYKILLKK</sequence>
<dbReference type="InterPro" id="IPR029767">
    <property type="entry name" value="WecB-like"/>
</dbReference>
<dbReference type="SUPFAM" id="SSF53756">
    <property type="entry name" value="UDP-Glycosyltransferase/glycogen phosphorylase"/>
    <property type="match status" value="1"/>
</dbReference>
<keyword evidence="1" id="KW-0413">Isomerase</keyword>
<dbReference type="Gene3D" id="3.40.50.2000">
    <property type="entry name" value="Glycogen Phosphorylase B"/>
    <property type="match status" value="2"/>
</dbReference>
<feature type="domain" description="UDP-N-acetylglucosamine 2-epimerase" evidence="2">
    <location>
        <begin position="22"/>
        <end position="358"/>
    </location>
</feature>
<comment type="caution">
    <text evidence="3">The sequence shown here is derived from an EMBL/GenBank/DDBJ whole genome shotgun (WGS) entry which is preliminary data.</text>
</comment>
<dbReference type="GO" id="GO:0016853">
    <property type="term" value="F:isomerase activity"/>
    <property type="evidence" value="ECO:0007669"/>
    <property type="project" value="UniProtKB-KW"/>
</dbReference>
<dbReference type="CDD" id="cd03786">
    <property type="entry name" value="GTB_UDP-GlcNAc_2-Epimerase"/>
    <property type="match status" value="1"/>
</dbReference>
<dbReference type="EMBL" id="MFGM01000074">
    <property type="protein sequence ID" value="OGF34318.1"/>
    <property type="molecule type" value="Genomic_DNA"/>
</dbReference>
<gene>
    <name evidence="3" type="ORF">A2482_00810</name>
</gene>